<evidence type="ECO:0000313" key="3">
    <source>
        <dbReference type="Proteomes" id="UP001309876"/>
    </source>
</evidence>
<protein>
    <submittedName>
        <fullName evidence="2">Uncharacterized protein</fullName>
    </submittedName>
</protein>
<evidence type="ECO:0000256" key="1">
    <source>
        <dbReference type="SAM" id="MobiDB-lite"/>
    </source>
</evidence>
<dbReference type="Proteomes" id="UP001309876">
    <property type="component" value="Unassembled WGS sequence"/>
</dbReference>
<accession>A0AAN7SZD3</accession>
<keyword evidence="3" id="KW-1185">Reference proteome</keyword>
<evidence type="ECO:0000313" key="2">
    <source>
        <dbReference type="EMBL" id="KAK5085557.1"/>
    </source>
</evidence>
<feature type="region of interest" description="Disordered" evidence="1">
    <location>
        <begin position="225"/>
        <end position="255"/>
    </location>
</feature>
<reference evidence="2 3" key="1">
    <citation type="submission" date="2023-08" db="EMBL/GenBank/DDBJ databases">
        <title>Black Yeasts Isolated from many extreme environments.</title>
        <authorList>
            <person name="Coleine C."/>
            <person name="Stajich J.E."/>
            <person name="Selbmann L."/>
        </authorList>
    </citation>
    <scope>NUCLEOTIDE SEQUENCE [LARGE SCALE GENOMIC DNA]</scope>
    <source>
        <strain evidence="2 3">CCFEE 5910</strain>
    </source>
</reference>
<sequence>MAAATMAPTSSSFVHSTTNFDAQDTNTSGKTLDAQASMASDFLLSKMVEVLRNVGYDDKAVETVSSLVSRNTVEAENIYIKDFLNDVERTGNLIDEKLLDRGTLASRGLSLNSNEPVLLVELAESTELTMPEIRDLKDKILNTTRTRGIKPVRVYVRLSAEADSAHFGVCLINVVNTDIGGPSMIQLLDAAFHDAGWKDQLAVKEAYNGSELLWRDQRAVLTSRGVPPLSASADAAEPVESTESEDVDGTPSQIESGDFTVAEASEEIAVPAQPAKHRDVNSVSEDVEETEVEANEHPAMKALRESDTRRAAIQHPTWSRDHEDEGLLDIITTQSANAEGTQPMSIISGDVSKVDDDFEMVEKT</sequence>
<comment type="caution">
    <text evidence="2">The sequence shown here is derived from an EMBL/GenBank/DDBJ whole genome shotgun (WGS) entry which is preliminary data.</text>
</comment>
<organism evidence="2 3">
    <name type="scientific">Lithohypha guttulata</name>
    <dbReference type="NCBI Taxonomy" id="1690604"/>
    <lineage>
        <taxon>Eukaryota</taxon>
        <taxon>Fungi</taxon>
        <taxon>Dikarya</taxon>
        <taxon>Ascomycota</taxon>
        <taxon>Pezizomycotina</taxon>
        <taxon>Eurotiomycetes</taxon>
        <taxon>Chaetothyriomycetidae</taxon>
        <taxon>Chaetothyriales</taxon>
        <taxon>Trichomeriaceae</taxon>
        <taxon>Lithohypha</taxon>
    </lineage>
</organism>
<gene>
    <name evidence="2" type="ORF">LTR05_004843</name>
</gene>
<dbReference type="AlphaFoldDB" id="A0AAN7SZD3"/>
<dbReference type="EMBL" id="JAVRRJ010000004">
    <property type="protein sequence ID" value="KAK5085557.1"/>
    <property type="molecule type" value="Genomic_DNA"/>
</dbReference>
<proteinExistence type="predicted"/>
<name>A0AAN7SZD3_9EURO</name>